<reference evidence="3" key="1">
    <citation type="submission" date="2022-12" db="EMBL/GenBank/DDBJ databases">
        <title>Genome assemblies of Blomia tropicalis.</title>
        <authorList>
            <person name="Cui Y."/>
        </authorList>
    </citation>
    <scope>NUCLEOTIDE SEQUENCE</scope>
    <source>
        <tissue evidence="3">Adult mites</tissue>
    </source>
</reference>
<dbReference type="GO" id="GO:0008543">
    <property type="term" value="P:fibroblast growth factor receptor signaling pathway"/>
    <property type="evidence" value="ECO:0007669"/>
    <property type="project" value="TreeGrafter"/>
</dbReference>
<feature type="compositionally biased region" description="Low complexity" evidence="1">
    <location>
        <begin position="225"/>
        <end position="237"/>
    </location>
</feature>
<dbReference type="GO" id="GO:0005104">
    <property type="term" value="F:fibroblast growth factor receptor binding"/>
    <property type="evidence" value="ECO:0007669"/>
    <property type="project" value="TreeGrafter"/>
</dbReference>
<dbReference type="Proteomes" id="UP001142055">
    <property type="component" value="Chromosome 2"/>
</dbReference>
<dbReference type="OMA" id="GTFCYVN"/>
<feature type="region of interest" description="Disordered" evidence="1">
    <location>
        <begin position="212"/>
        <end position="237"/>
    </location>
</feature>
<organism evidence="3 4">
    <name type="scientific">Blomia tropicalis</name>
    <name type="common">Mite</name>
    <dbReference type="NCBI Taxonomy" id="40697"/>
    <lineage>
        <taxon>Eukaryota</taxon>
        <taxon>Metazoa</taxon>
        <taxon>Ecdysozoa</taxon>
        <taxon>Arthropoda</taxon>
        <taxon>Chelicerata</taxon>
        <taxon>Arachnida</taxon>
        <taxon>Acari</taxon>
        <taxon>Acariformes</taxon>
        <taxon>Sarcoptiformes</taxon>
        <taxon>Astigmata</taxon>
        <taxon>Glycyphagoidea</taxon>
        <taxon>Echimyopodidae</taxon>
        <taxon>Blomia</taxon>
    </lineage>
</organism>
<evidence type="ECO:0000259" key="2">
    <source>
        <dbReference type="PROSITE" id="PS51064"/>
    </source>
</evidence>
<dbReference type="Gene3D" id="2.30.29.30">
    <property type="entry name" value="Pleckstrin-homology domain (PH domain)/Phosphotyrosine-binding domain (PTB)"/>
    <property type="match status" value="1"/>
</dbReference>
<feature type="compositionally biased region" description="Low complexity" evidence="1">
    <location>
        <begin position="477"/>
        <end position="498"/>
    </location>
</feature>
<feature type="compositionally biased region" description="Polar residues" evidence="1">
    <location>
        <begin position="323"/>
        <end position="336"/>
    </location>
</feature>
<dbReference type="InterPro" id="IPR050996">
    <property type="entry name" value="Docking_Protein_DOK"/>
</dbReference>
<dbReference type="GO" id="GO:0005068">
    <property type="term" value="F:transmembrane receptor protein tyrosine kinase adaptor activity"/>
    <property type="evidence" value="ECO:0007669"/>
    <property type="project" value="TreeGrafter"/>
</dbReference>
<protein>
    <recommendedName>
        <fullName evidence="2">IRS-type PTB domain-containing protein</fullName>
    </recommendedName>
</protein>
<dbReference type="EMBL" id="JAPWDV010000002">
    <property type="protein sequence ID" value="KAJ6219882.1"/>
    <property type="molecule type" value="Genomic_DNA"/>
</dbReference>
<accession>A0A9Q0M8A9</accession>
<feature type="domain" description="IRS-type PTB" evidence="2">
    <location>
        <begin position="57"/>
        <end position="161"/>
    </location>
</feature>
<dbReference type="Pfam" id="PF02174">
    <property type="entry name" value="IRS"/>
    <property type="match status" value="1"/>
</dbReference>
<dbReference type="InterPro" id="IPR011993">
    <property type="entry name" value="PH-like_dom_sf"/>
</dbReference>
<gene>
    <name evidence="3" type="ORF">RDWZM_005694</name>
</gene>
<feature type="compositionally biased region" description="Low complexity" evidence="1">
    <location>
        <begin position="355"/>
        <end position="374"/>
    </location>
</feature>
<proteinExistence type="predicted"/>
<dbReference type="SUPFAM" id="SSF50729">
    <property type="entry name" value="PH domain-like"/>
    <property type="match status" value="1"/>
</dbReference>
<dbReference type="PANTHER" id="PTHR21258:SF55">
    <property type="entry name" value="FI23523P1"/>
    <property type="match status" value="1"/>
</dbReference>
<dbReference type="PROSITE" id="PS51064">
    <property type="entry name" value="IRS_PTB"/>
    <property type="match status" value="1"/>
</dbReference>
<evidence type="ECO:0000313" key="3">
    <source>
        <dbReference type="EMBL" id="KAJ6219882.1"/>
    </source>
</evidence>
<dbReference type="GO" id="GO:0005737">
    <property type="term" value="C:cytoplasm"/>
    <property type="evidence" value="ECO:0007669"/>
    <property type="project" value="TreeGrafter"/>
</dbReference>
<feature type="compositionally biased region" description="Polar residues" evidence="1">
    <location>
        <begin position="212"/>
        <end position="224"/>
    </location>
</feature>
<feature type="region of interest" description="Disordered" evidence="1">
    <location>
        <begin position="323"/>
        <end position="384"/>
    </location>
</feature>
<comment type="caution">
    <text evidence="3">The sequence shown here is derived from an EMBL/GenBank/DDBJ whole genome shotgun (WGS) entry which is preliminary data.</text>
</comment>
<keyword evidence="4" id="KW-1185">Reference proteome</keyword>
<evidence type="ECO:0000313" key="4">
    <source>
        <dbReference type="Proteomes" id="UP001142055"/>
    </source>
</evidence>
<feature type="region of interest" description="Disordered" evidence="1">
    <location>
        <begin position="1"/>
        <end position="33"/>
    </location>
</feature>
<feature type="compositionally biased region" description="Polar residues" evidence="1">
    <location>
        <begin position="499"/>
        <end position="518"/>
    </location>
</feature>
<name>A0A9Q0M8A9_BLOTA</name>
<evidence type="ECO:0000256" key="1">
    <source>
        <dbReference type="SAM" id="MobiDB-lite"/>
    </source>
</evidence>
<dbReference type="SMART" id="SM01244">
    <property type="entry name" value="IRS"/>
    <property type="match status" value="1"/>
</dbReference>
<feature type="region of interest" description="Disordered" evidence="1">
    <location>
        <begin position="443"/>
        <end position="518"/>
    </location>
</feature>
<feature type="compositionally biased region" description="Basic and acidic residues" evidence="1">
    <location>
        <begin position="340"/>
        <end position="353"/>
    </location>
</feature>
<dbReference type="PANTHER" id="PTHR21258">
    <property type="entry name" value="DOCKING PROTEIN RELATED"/>
    <property type="match status" value="1"/>
</dbReference>
<dbReference type="SMART" id="SM00310">
    <property type="entry name" value="PTBI"/>
    <property type="match status" value="1"/>
</dbReference>
<dbReference type="AlphaFoldDB" id="A0A9Q0M8A9"/>
<dbReference type="InterPro" id="IPR002404">
    <property type="entry name" value="IRS_PTB"/>
</dbReference>
<sequence>MGCVCSGHGRNPKNKTPIDEQNGDLKNGNGSMTNDVRWNCSNGIETNDSNNNNNDRTTQQRTFDVEVCNIDKNGTTTIHGKIEVTDTSLIYRLRGRSPIVWPIRYLRSYGHDKEKEIFSFECGRRSPTGPGVYVFKCSNSEQLFKTLVDVIKNATNLNSSNIAINNHLIGTIGMNGANAIHEYQNLSSFDHDHNNFDTLPSRMPHFVDTQISRPHSSMGATSYDHQQSTTSQQQQSHTYLNSLSTTFNHSVIMNGSMTKSQPNYYISNPLSCQSSHFDGSKTSLNGSNFNLKCFPSNFDSSTLPPRGSKSMFHHEYVNSNVQGSLDDSSTMFNNRTQSRKNSEQHLYENHEIPKQSTSQQPPSSSSSATTSRSRMIPEPIPLRLGDSDDLSPFCYVNLDLDTRKERNAILLGNKNRSARTTPEQLSYIQLDLKTSDIIPQQLSTNKTKLDSNKNGLVTVKKDSNSQQDQRNNRKDSSSNGTISGSTNALSSSSSSSCSTPEKQTGSSSGSQDTATKTSTTVPYAQIDFAKTLALSNSAANHRKL</sequence>
<dbReference type="OrthoDB" id="6279276at2759"/>